<feature type="binding site" evidence="5">
    <location>
        <position position="37"/>
    </location>
    <ligand>
        <name>FMN</name>
        <dbReference type="ChEBI" id="CHEBI:58210"/>
    </ligand>
</feature>
<gene>
    <name evidence="5" type="primary">ubiX</name>
    <name evidence="7" type="ORF">ACFO8Q_16390</name>
</gene>
<dbReference type="SUPFAM" id="SSF52507">
    <property type="entry name" value="Homo-oligomeric flavin-containing Cys decarboxylases, HFCD"/>
    <property type="match status" value="1"/>
</dbReference>
<keyword evidence="2 5" id="KW-0285">Flavoprotein</keyword>
<evidence type="ECO:0000256" key="1">
    <source>
        <dbReference type="ARBA" id="ARBA00022602"/>
    </source>
</evidence>
<dbReference type="Proteomes" id="UP001596002">
    <property type="component" value="Unassembled WGS sequence"/>
</dbReference>
<dbReference type="PANTHER" id="PTHR43374">
    <property type="entry name" value="FLAVIN PRENYLTRANSFERASE"/>
    <property type="match status" value="1"/>
</dbReference>
<dbReference type="NCBIfam" id="TIGR00421">
    <property type="entry name" value="ubiX_pad"/>
    <property type="match status" value="1"/>
</dbReference>
<evidence type="ECO:0000256" key="2">
    <source>
        <dbReference type="ARBA" id="ARBA00022630"/>
    </source>
</evidence>
<dbReference type="HAMAP" id="MF_01984">
    <property type="entry name" value="ubiX_pad"/>
    <property type="match status" value="1"/>
</dbReference>
<sequence length="197" mass="21717">MAKEFVVGITGASGGIYGIRLVQELIKGGHLVHLLLTNASWQVFQEELGWEIETGDRASIPSRFEVASDRLKVHDMHDYRAPVASGSHRTDGMIIIPCSMGTLSAIAHGASDNLLERAADTTLKEGRPLIIVPRETPLNVIHLRNMLALAEAGARILPAMPGFYHLPRTMDDLIHFVVGKALDALQVEHQLFRRWGE</sequence>
<keyword evidence="1 5" id="KW-0637">Prenyltransferase</keyword>
<evidence type="ECO:0000256" key="4">
    <source>
        <dbReference type="ARBA" id="ARBA00022679"/>
    </source>
</evidence>
<dbReference type="PANTHER" id="PTHR43374:SF1">
    <property type="entry name" value="FLAVIN PRENYLTRANSFERASE PAD1, MITOCHONDRIAL"/>
    <property type="match status" value="1"/>
</dbReference>
<dbReference type="InterPro" id="IPR036551">
    <property type="entry name" value="Flavin_trans-like"/>
</dbReference>
<dbReference type="Gene3D" id="3.40.50.1950">
    <property type="entry name" value="Flavin prenyltransferase-like"/>
    <property type="match status" value="1"/>
</dbReference>
<evidence type="ECO:0000313" key="7">
    <source>
        <dbReference type="EMBL" id="MFC4768918.1"/>
    </source>
</evidence>
<dbReference type="InterPro" id="IPR004507">
    <property type="entry name" value="UbiX-like"/>
</dbReference>
<comment type="catalytic activity">
    <reaction evidence="5">
        <text>dimethylallyl phosphate + FMNH2 = prenylated FMNH2 + phosphate</text>
        <dbReference type="Rhea" id="RHEA:37743"/>
        <dbReference type="ChEBI" id="CHEBI:43474"/>
        <dbReference type="ChEBI" id="CHEBI:57618"/>
        <dbReference type="ChEBI" id="CHEBI:87467"/>
        <dbReference type="ChEBI" id="CHEBI:88052"/>
        <dbReference type="EC" id="2.5.1.129"/>
    </reaction>
</comment>
<feature type="binding site" evidence="5">
    <location>
        <position position="164"/>
    </location>
    <ligand>
        <name>dimethylallyl phosphate</name>
        <dbReference type="ChEBI" id="CHEBI:88052"/>
    </ligand>
</feature>
<keyword evidence="3 5" id="KW-0288">FMN</keyword>
<feature type="domain" description="Flavoprotein" evidence="6">
    <location>
        <begin position="3"/>
        <end position="185"/>
    </location>
</feature>
<feature type="binding site" evidence="5">
    <location>
        <begin position="11"/>
        <end position="13"/>
    </location>
    <ligand>
        <name>FMN</name>
        <dbReference type="ChEBI" id="CHEBI:58210"/>
    </ligand>
</feature>
<comment type="function">
    <text evidence="5">Flavin prenyltransferase that catalyzes the synthesis of the prenylated FMN cofactor (prenyl-FMN) for 4-hydroxy-3-polyprenylbenzoic acid decarboxylase UbiD. The prenyltransferase is metal-independent and links a dimethylallyl moiety from dimethylallyl monophosphate (DMAP) to the flavin N5 and C6 atoms of FMN.</text>
</comment>
<proteinExistence type="inferred from homology"/>
<name>A0ABV9Q4T7_9BACL</name>
<organism evidence="7 8">
    <name type="scientific">Effusibacillus consociatus</name>
    <dbReference type="NCBI Taxonomy" id="1117041"/>
    <lineage>
        <taxon>Bacteria</taxon>
        <taxon>Bacillati</taxon>
        <taxon>Bacillota</taxon>
        <taxon>Bacilli</taxon>
        <taxon>Bacillales</taxon>
        <taxon>Alicyclobacillaceae</taxon>
        <taxon>Effusibacillus</taxon>
    </lineage>
</organism>
<comment type="caution">
    <text evidence="5">Lacks conserved residue(s) required for the propagation of feature annotation.</text>
</comment>
<dbReference type="EC" id="2.5.1.129" evidence="5"/>
<evidence type="ECO:0000256" key="3">
    <source>
        <dbReference type="ARBA" id="ARBA00022643"/>
    </source>
</evidence>
<keyword evidence="4 5" id="KW-0808">Transferase</keyword>
<dbReference type="EMBL" id="JBHSHC010000112">
    <property type="protein sequence ID" value="MFC4768918.1"/>
    <property type="molecule type" value="Genomic_DNA"/>
</dbReference>
<keyword evidence="8" id="KW-1185">Reference proteome</keyword>
<feature type="binding site" evidence="5">
    <location>
        <position position="134"/>
    </location>
    <ligand>
        <name>FMN</name>
        <dbReference type="ChEBI" id="CHEBI:58210"/>
    </ligand>
</feature>
<dbReference type="InterPro" id="IPR003382">
    <property type="entry name" value="Flavoprotein"/>
</dbReference>
<reference evidence="8" key="1">
    <citation type="journal article" date="2019" name="Int. J. Syst. Evol. Microbiol.">
        <title>The Global Catalogue of Microorganisms (GCM) 10K type strain sequencing project: providing services to taxonomists for standard genome sequencing and annotation.</title>
        <authorList>
            <consortium name="The Broad Institute Genomics Platform"/>
            <consortium name="The Broad Institute Genome Sequencing Center for Infectious Disease"/>
            <person name="Wu L."/>
            <person name="Ma J."/>
        </authorList>
    </citation>
    <scope>NUCLEOTIDE SEQUENCE [LARGE SCALE GENOMIC DNA]</scope>
    <source>
        <strain evidence="8">WYCCWR 12678</strain>
    </source>
</reference>
<evidence type="ECO:0000259" key="6">
    <source>
        <dbReference type="Pfam" id="PF02441"/>
    </source>
</evidence>
<dbReference type="Pfam" id="PF02441">
    <property type="entry name" value="Flavoprotein"/>
    <property type="match status" value="1"/>
</dbReference>
<dbReference type="RefSeq" id="WP_380026868.1">
    <property type="nucleotide sequence ID" value="NZ_JBHSHC010000112.1"/>
</dbReference>
<feature type="binding site" evidence="5">
    <location>
        <position position="180"/>
    </location>
    <ligand>
        <name>dimethylallyl phosphate</name>
        <dbReference type="ChEBI" id="CHEBI:88052"/>
    </ligand>
</feature>
<evidence type="ECO:0000313" key="8">
    <source>
        <dbReference type="Proteomes" id="UP001596002"/>
    </source>
</evidence>
<evidence type="ECO:0000256" key="5">
    <source>
        <dbReference type="HAMAP-Rule" id="MF_01984"/>
    </source>
</evidence>
<feature type="binding site" evidence="5">
    <location>
        <begin position="99"/>
        <end position="102"/>
    </location>
    <ligand>
        <name>FMN</name>
        <dbReference type="ChEBI" id="CHEBI:58210"/>
    </ligand>
</feature>
<protein>
    <recommendedName>
        <fullName evidence="5">Flavin prenyltransferase UbiX</fullName>
        <ecNumber evidence="5">2.5.1.129</ecNumber>
    </recommendedName>
</protein>
<dbReference type="NCBIfam" id="NF004685">
    <property type="entry name" value="PRK06029.1"/>
    <property type="match status" value="1"/>
</dbReference>
<comment type="similarity">
    <text evidence="5">Belongs to the UbiX/PAD1 family.</text>
</comment>
<accession>A0ABV9Q4T7</accession>
<comment type="caution">
    <text evidence="7">The sequence shown here is derived from an EMBL/GenBank/DDBJ whole genome shotgun (WGS) entry which is preliminary data.</text>
</comment>